<evidence type="ECO:0000313" key="5">
    <source>
        <dbReference type="EMBL" id="GIF92402.1"/>
    </source>
</evidence>
<keyword evidence="2" id="KW-0547">Nucleotide-binding</keyword>
<dbReference type="InterPro" id="IPR017871">
    <property type="entry name" value="ABC_transporter-like_CS"/>
</dbReference>
<dbReference type="GO" id="GO:0022857">
    <property type="term" value="F:transmembrane transporter activity"/>
    <property type="evidence" value="ECO:0007669"/>
    <property type="project" value="TreeGrafter"/>
</dbReference>
<evidence type="ECO:0000256" key="1">
    <source>
        <dbReference type="ARBA" id="ARBA00022448"/>
    </source>
</evidence>
<dbReference type="RefSeq" id="WP_203736516.1">
    <property type="nucleotide sequence ID" value="NZ_BAAALB010000003.1"/>
</dbReference>
<dbReference type="PROSITE" id="PS50893">
    <property type="entry name" value="ABC_TRANSPORTER_2"/>
    <property type="match status" value="1"/>
</dbReference>
<dbReference type="Gene3D" id="3.40.50.300">
    <property type="entry name" value="P-loop containing nucleotide triphosphate hydrolases"/>
    <property type="match status" value="1"/>
</dbReference>
<dbReference type="AlphaFoldDB" id="A0A8J3JWH9"/>
<organism evidence="5 6">
    <name type="scientific">Catellatospora chokoriensis</name>
    <dbReference type="NCBI Taxonomy" id="310353"/>
    <lineage>
        <taxon>Bacteria</taxon>
        <taxon>Bacillati</taxon>
        <taxon>Actinomycetota</taxon>
        <taxon>Actinomycetes</taxon>
        <taxon>Micromonosporales</taxon>
        <taxon>Micromonosporaceae</taxon>
        <taxon>Catellatospora</taxon>
    </lineage>
</organism>
<sequence length="221" mass="23510">MSPVVELRAAGVTFPGSPPVTALCPTDLVVRGGEYVTIVGPSGSGKSTLMNLLGLLDRPSEGTYLLDGMDTSALDEIERTALRARRIGFVFQTFHLLAHRTAVENVAMGMLYTGMRRAERAERAAAAVAQVGLSHRQDALPGTLSGGERQRVAIARALVARPSLLLCDEPTGNLDSVATRAVLELVDELRVDGLTVVLITHDPAVAARGDRTLTMNDGKLR</sequence>
<keyword evidence="1" id="KW-0813">Transport</keyword>
<dbReference type="GO" id="GO:0098796">
    <property type="term" value="C:membrane protein complex"/>
    <property type="evidence" value="ECO:0007669"/>
    <property type="project" value="UniProtKB-ARBA"/>
</dbReference>
<dbReference type="PANTHER" id="PTHR24220">
    <property type="entry name" value="IMPORT ATP-BINDING PROTEIN"/>
    <property type="match status" value="1"/>
</dbReference>
<dbReference type="CDD" id="cd03255">
    <property type="entry name" value="ABC_MJ0796_LolCDE_FtsE"/>
    <property type="match status" value="1"/>
</dbReference>
<dbReference type="PANTHER" id="PTHR24220:SF86">
    <property type="entry name" value="ABC TRANSPORTER ABCH.1"/>
    <property type="match status" value="1"/>
</dbReference>
<proteinExistence type="predicted"/>
<dbReference type="InterPro" id="IPR015854">
    <property type="entry name" value="ABC_transpr_LolD-like"/>
</dbReference>
<dbReference type="FunFam" id="3.40.50.300:FF:000032">
    <property type="entry name" value="Export ABC transporter ATP-binding protein"/>
    <property type="match status" value="1"/>
</dbReference>
<accession>A0A8J3JWH9</accession>
<keyword evidence="6" id="KW-1185">Reference proteome</keyword>
<evidence type="ECO:0000256" key="2">
    <source>
        <dbReference type="ARBA" id="ARBA00022741"/>
    </source>
</evidence>
<dbReference type="GO" id="GO:0005886">
    <property type="term" value="C:plasma membrane"/>
    <property type="evidence" value="ECO:0007669"/>
    <property type="project" value="TreeGrafter"/>
</dbReference>
<dbReference type="InterPro" id="IPR003439">
    <property type="entry name" value="ABC_transporter-like_ATP-bd"/>
</dbReference>
<dbReference type="InterPro" id="IPR017911">
    <property type="entry name" value="MacB-like_ATP-bd"/>
</dbReference>
<comment type="caution">
    <text evidence="5">The sequence shown here is derived from an EMBL/GenBank/DDBJ whole genome shotgun (WGS) entry which is preliminary data.</text>
</comment>
<feature type="domain" description="ABC transporter" evidence="4">
    <location>
        <begin position="7"/>
        <end position="221"/>
    </location>
</feature>
<reference evidence="5 6" key="1">
    <citation type="submission" date="2021-01" db="EMBL/GenBank/DDBJ databases">
        <title>Whole genome shotgun sequence of Catellatospora chokoriensis NBRC 107358.</title>
        <authorList>
            <person name="Komaki H."/>
            <person name="Tamura T."/>
        </authorList>
    </citation>
    <scope>NUCLEOTIDE SEQUENCE [LARGE SCALE GENOMIC DNA]</scope>
    <source>
        <strain evidence="5 6">NBRC 107358</strain>
    </source>
</reference>
<dbReference type="Pfam" id="PF00005">
    <property type="entry name" value="ABC_tran"/>
    <property type="match status" value="1"/>
</dbReference>
<dbReference type="EMBL" id="BONG01000045">
    <property type="protein sequence ID" value="GIF92402.1"/>
    <property type="molecule type" value="Genomic_DNA"/>
</dbReference>
<keyword evidence="3 5" id="KW-0067">ATP-binding</keyword>
<name>A0A8J3JWH9_9ACTN</name>
<dbReference type="InterPro" id="IPR027417">
    <property type="entry name" value="P-loop_NTPase"/>
</dbReference>
<dbReference type="InterPro" id="IPR003593">
    <property type="entry name" value="AAA+_ATPase"/>
</dbReference>
<protein>
    <submittedName>
        <fullName evidence="5">Peptide ABC transporter ATP-binding protein</fullName>
    </submittedName>
</protein>
<evidence type="ECO:0000259" key="4">
    <source>
        <dbReference type="PROSITE" id="PS50893"/>
    </source>
</evidence>
<dbReference type="SMART" id="SM00382">
    <property type="entry name" value="AAA"/>
    <property type="match status" value="1"/>
</dbReference>
<dbReference type="GO" id="GO:0016887">
    <property type="term" value="F:ATP hydrolysis activity"/>
    <property type="evidence" value="ECO:0007669"/>
    <property type="project" value="InterPro"/>
</dbReference>
<dbReference type="GO" id="GO:0005524">
    <property type="term" value="F:ATP binding"/>
    <property type="evidence" value="ECO:0007669"/>
    <property type="project" value="UniProtKB-KW"/>
</dbReference>
<dbReference type="SUPFAM" id="SSF52540">
    <property type="entry name" value="P-loop containing nucleoside triphosphate hydrolases"/>
    <property type="match status" value="1"/>
</dbReference>
<evidence type="ECO:0000313" key="6">
    <source>
        <dbReference type="Proteomes" id="UP000619293"/>
    </source>
</evidence>
<dbReference type="Proteomes" id="UP000619293">
    <property type="component" value="Unassembled WGS sequence"/>
</dbReference>
<gene>
    <name evidence="5" type="ORF">Cch02nite_58460</name>
</gene>
<dbReference type="PROSITE" id="PS00211">
    <property type="entry name" value="ABC_TRANSPORTER_1"/>
    <property type="match status" value="1"/>
</dbReference>
<evidence type="ECO:0000256" key="3">
    <source>
        <dbReference type="ARBA" id="ARBA00022840"/>
    </source>
</evidence>